<accession>A0AAF1KJK0</accession>
<keyword evidence="2" id="KW-0472">Membrane</keyword>
<feature type="region of interest" description="Disordered" evidence="1">
    <location>
        <begin position="1"/>
        <end position="20"/>
    </location>
</feature>
<evidence type="ECO:0000313" key="4">
    <source>
        <dbReference type="Proteomes" id="UP000249499"/>
    </source>
</evidence>
<keyword evidence="2" id="KW-1133">Transmembrane helix</keyword>
<protein>
    <submittedName>
        <fullName evidence="3">Uncharacterized protein</fullName>
    </submittedName>
</protein>
<dbReference type="RefSeq" id="WP_162604199.1">
    <property type="nucleotide sequence ID" value="NZ_CP117258.1"/>
</dbReference>
<dbReference type="EMBL" id="CP117258">
    <property type="protein sequence ID" value="WFR98897.1"/>
    <property type="molecule type" value="Genomic_DNA"/>
</dbReference>
<feature type="transmembrane region" description="Helical" evidence="2">
    <location>
        <begin position="26"/>
        <end position="44"/>
    </location>
</feature>
<keyword evidence="4" id="KW-1185">Reference proteome</keyword>
<dbReference type="AlphaFoldDB" id="A0AAF1KJK0"/>
<keyword evidence="3" id="KW-0614">Plasmid</keyword>
<keyword evidence="2" id="KW-0812">Transmembrane</keyword>
<evidence type="ECO:0000256" key="1">
    <source>
        <dbReference type="SAM" id="MobiDB-lite"/>
    </source>
</evidence>
<feature type="compositionally biased region" description="Low complexity" evidence="1">
    <location>
        <begin position="9"/>
        <end position="20"/>
    </location>
</feature>
<sequence length="46" mass="4930">MLRKRTRPRAGSPARGPAAATRASDVILMMMAILLVVLAAFKILHG</sequence>
<proteinExistence type="predicted"/>
<evidence type="ECO:0000313" key="3">
    <source>
        <dbReference type="EMBL" id="WFR98897.1"/>
    </source>
</evidence>
<reference evidence="3 4" key="1">
    <citation type="journal article" date="2018" name="Sci. Rep.">
        <title>Rhizobium tumorigenes sp. nov., a novel plant tumorigenic bacterium isolated from cane gall tumors on thornless blackberry.</title>
        <authorList>
            <person name="Kuzmanovi N."/>
            <person name="Smalla K."/>
            <person name="Gronow S."/>
            <person name="PuBawska J."/>
        </authorList>
    </citation>
    <scope>NUCLEOTIDE SEQUENCE [LARGE SCALE GENOMIC DNA]</scope>
    <source>
        <strain evidence="3 4">1078</strain>
    </source>
</reference>
<geneLocation type="plasmid" evidence="3 4">
    <name>unnamed1</name>
</geneLocation>
<name>A0AAF1KJK0_9HYPH</name>
<dbReference type="KEGG" id="rtu:PR017_24965"/>
<organism evidence="3 4">
    <name type="scientific">Rhizobium tumorigenes</name>
    <dbReference type="NCBI Taxonomy" id="2041385"/>
    <lineage>
        <taxon>Bacteria</taxon>
        <taxon>Pseudomonadati</taxon>
        <taxon>Pseudomonadota</taxon>
        <taxon>Alphaproteobacteria</taxon>
        <taxon>Hyphomicrobiales</taxon>
        <taxon>Rhizobiaceae</taxon>
        <taxon>Rhizobium/Agrobacterium group</taxon>
        <taxon>Rhizobium</taxon>
    </lineage>
</organism>
<dbReference type="Proteomes" id="UP000249499">
    <property type="component" value="Plasmid unnamed1"/>
</dbReference>
<reference evidence="4" key="2">
    <citation type="journal article" date="2023" name="MicrobiologyOpen">
        <title>Genomics of the tumorigenes clade of the family Rhizobiaceae and description of Rhizobium rhododendri sp. nov.</title>
        <authorList>
            <person name="Kuzmanovic N."/>
            <person name="diCenzo G.C."/>
            <person name="Bunk B."/>
            <person name="Sproeer C."/>
            <person name="Fruehling A."/>
            <person name="Neumann-Schaal M."/>
            <person name="Overmann J."/>
            <person name="Smalla K."/>
        </authorList>
    </citation>
    <scope>NUCLEOTIDE SEQUENCE [LARGE SCALE GENOMIC DNA]</scope>
    <source>
        <strain evidence="4">1078</strain>
        <plasmid evidence="4">unnamed1</plasmid>
    </source>
</reference>
<evidence type="ECO:0000256" key="2">
    <source>
        <dbReference type="SAM" id="Phobius"/>
    </source>
</evidence>
<gene>
    <name evidence="3" type="ORF">PR017_24965</name>
</gene>